<dbReference type="EMBL" id="SPHZ02000003">
    <property type="protein sequence ID" value="KAF0925995.1"/>
    <property type="molecule type" value="Genomic_DNA"/>
</dbReference>
<dbReference type="PANTHER" id="PTHR31832:SF83">
    <property type="entry name" value="OS06G0713000 PROTEIN"/>
    <property type="match status" value="1"/>
</dbReference>
<dbReference type="GO" id="GO:0005634">
    <property type="term" value="C:nucleus"/>
    <property type="evidence" value="ECO:0007669"/>
    <property type="project" value="TreeGrafter"/>
</dbReference>
<reference evidence="2 3" key="1">
    <citation type="submission" date="2019-11" db="EMBL/GenBank/DDBJ databases">
        <title>Whole genome sequence of Oryza granulata.</title>
        <authorList>
            <person name="Li W."/>
        </authorList>
    </citation>
    <scope>NUCLEOTIDE SEQUENCE [LARGE SCALE GENOMIC DNA]</scope>
    <source>
        <strain evidence="3">cv. Menghai</strain>
        <tissue evidence="2">Leaf</tissue>
    </source>
</reference>
<keyword evidence="3" id="KW-1185">Reference proteome</keyword>
<dbReference type="OrthoDB" id="153872at2759"/>
<dbReference type="GO" id="GO:0006355">
    <property type="term" value="P:regulation of DNA-templated transcription"/>
    <property type="evidence" value="ECO:0007669"/>
    <property type="project" value="TreeGrafter"/>
</dbReference>
<proteinExistence type="predicted"/>
<dbReference type="GO" id="GO:0009640">
    <property type="term" value="P:photomorphogenesis"/>
    <property type="evidence" value="ECO:0007669"/>
    <property type="project" value="TreeGrafter"/>
</dbReference>
<dbReference type="InterPro" id="IPR051979">
    <property type="entry name" value="B-box_zinc_finger"/>
</dbReference>
<sequence>MNEDIDRKLDTMQRSINERGLVFCTEDRAIRYTDCDDPIHSANELTANHSRFLLFWAKLSAALADQAIPSSDCSSDDADDVSTTGDHSPAAIPSPDCSSDNADEAFPIIPFEYTIKS</sequence>
<dbReference type="PANTHER" id="PTHR31832">
    <property type="entry name" value="B-BOX ZINC FINGER PROTEIN 22"/>
    <property type="match status" value="1"/>
</dbReference>
<dbReference type="Proteomes" id="UP000479710">
    <property type="component" value="Unassembled WGS sequence"/>
</dbReference>
<protein>
    <submittedName>
        <fullName evidence="2">Uncharacterized protein</fullName>
    </submittedName>
</protein>
<dbReference type="AlphaFoldDB" id="A0A6G1EN25"/>
<organism evidence="2 3">
    <name type="scientific">Oryza meyeriana var. granulata</name>
    <dbReference type="NCBI Taxonomy" id="110450"/>
    <lineage>
        <taxon>Eukaryota</taxon>
        <taxon>Viridiplantae</taxon>
        <taxon>Streptophyta</taxon>
        <taxon>Embryophyta</taxon>
        <taxon>Tracheophyta</taxon>
        <taxon>Spermatophyta</taxon>
        <taxon>Magnoliopsida</taxon>
        <taxon>Liliopsida</taxon>
        <taxon>Poales</taxon>
        <taxon>Poaceae</taxon>
        <taxon>BOP clade</taxon>
        <taxon>Oryzoideae</taxon>
        <taxon>Oryzeae</taxon>
        <taxon>Oryzinae</taxon>
        <taxon>Oryza</taxon>
        <taxon>Oryza meyeriana</taxon>
    </lineage>
</organism>
<name>A0A6G1EN25_9ORYZ</name>
<feature type="region of interest" description="Disordered" evidence="1">
    <location>
        <begin position="69"/>
        <end position="103"/>
    </location>
</feature>
<comment type="caution">
    <text evidence="2">The sequence shown here is derived from an EMBL/GenBank/DDBJ whole genome shotgun (WGS) entry which is preliminary data.</text>
</comment>
<evidence type="ECO:0000313" key="2">
    <source>
        <dbReference type="EMBL" id="KAF0925995.1"/>
    </source>
</evidence>
<gene>
    <name evidence="2" type="ORF">E2562_019938</name>
</gene>
<evidence type="ECO:0000256" key="1">
    <source>
        <dbReference type="SAM" id="MobiDB-lite"/>
    </source>
</evidence>
<evidence type="ECO:0000313" key="3">
    <source>
        <dbReference type="Proteomes" id="UP000479710"/>
    </source>
</evidence>
<accession>A0A6G1EN25</accession>